<evidence type="ECO:0000313" key="2">
    <source>
        <dbReference type="Proteomes" id="UP000000768"/>
    </source>
</evidence>
<reference evidence="1 2" key="1">
    <citation type="journal article" date="2009" name="Nature">
        <title>The Sorghum bicolor genome and the diversification of grasses.</title>
        <authorList>
            <person name="Paterson A.H."/>
            <person name="Bowers J.E."/>
            <person name="Bruggmann R."/>
            <person name="Dubchak I."/>
            <person name="Grimwood J."/>
            <person name="Gundlach H."/>
            <person name="Haberer G."/>
            <person name="Hellsten U."/>
            <person name="Mitros T."/>
            <person name="Poliakov A."/>
            <person name="Schmutz J."/>
            <person name="Spannagl M."/>
            <person name="Tang H."/>
            <person name="Wang X."/>
            <person name="Wicker T."/>
            <person name="Bharti A.K."/>
            <person name="Chapman J."/>
            <person name="Feltus F.A."/>
            <person name="Gowik U."/>
            <person name="Grigoriev I.V."/>
            <person name="Lyons E."/>
            <person name="Maher C.A."/>
            <person name="Martis M."/>
            <person name="Narechania A."/>
            <person name="Otillar R.P."/>
            <person name="Penning B.W."/>
            <person name="Salamov A.A."/>
            <person name="Wang Y."/>
            <person name="Zhang L."/>
            <person name="Carpita N.C."/>
            <person name="Freeling M."/>
            <person name="Gingle A.R."/>
            <person name="Hash C.T."/>
            <person name="Keller B."/>
            <person name="Klein P."/>
            <person name="Kresovich S."/>
            <person name="McCann M.C."/>
            <person name="Ming R."/>
            <person name="Peterson D.G."/>
            <person name="Mehboob-ur-Rahman"/>
            <person name="Ware D."/>
            <person name="Westhoff P."/>
            <person name="Mayer K.F."/>
            <person name="Messing J."/>
            <person name="Rokhsar D.S."/>
        </authorList>
    </citation>
    <scope>NUCLEOTIDE SEQUENCE [LARGE SCALE GENOMIC DNA]</scope>
    <source>
        <strain evidence="2">cv. BTx623</strain>
    </source>
</reference>
<organism evidence="1 2">
    <name type="scientific">Sorghum bicolor</name>
    <name type="common">Sorghum</name>
    <name type="synonym">Sorghum vulgare</name>
    <dbReference type="NCBI Taxonomy" id="4558"/>
    <lineage>
        <taxon>Eukaryota</taxon>
        <taxon>Viridiplantae</taxon>
        <taxon>Streptophyta</taxon>
        <taxon>Embryophyta</taxon>
        <taxon>Tracheophyta</taxon>
        <taxon>Spermatophyta</taxon>
        <taxon>Magnoliopsida</taxon>
        <taxon>Liliopsida</taxon>
        <taxon>Poales</taxon>
        <taxon>Poaceae</taxon>
        <taxon>PACMAD clade</taxon>
        <taxon>Panicoideae</taxon>
        <taxon>Andropogonodae</taxon>
        <taxon>Andropogoneae</taxon>
        <taxon>Sorghinae</taxon>
        <taxon>Sorghum</taxon>
    </lineage>
</organism>
<protein>
    <submittedName>
        <fullName evidence="1">Uncharacterized protein</fullName>
    </submittedName>
</protein>
<proteinExistence type="predicted"/>
<keyword evidence="2" id="KW-1185">Reference proteome</keyword>
<dbReference type="Gramene" id="OQU85973">
    <property type="protein sequence ID" value="OQU85973"/>
    <property type="gene ID" value="SORBI_3004G349150"/>
</dbReference>
<gene>
    <name evidence="1" type="ORF">SORBI_3004G349150</name>
</gene>
<dbReference type="AlphaFoldDB" id="A0A1Z5RQC1"/>
<dbReference type="Proteomes" id="UP000000768">
    <property type="component" value="Chromosome 4"/>
</dbReference>
<sequence>MLTTNGSVTTTTTSPIMSAAAAAAAAASEKWEMYYCFLCTGRHPLLIHRCPIYWDECHINCWDAIPDDPSSSAPPAPPVGSSSSAPAPGKDCYVMKLYNSGRYVIVQHLNCDYVATYACFLTCGGGELVADHQKAAGAMATTTTVQQGSLLPFELCNTQLLVNALRAPPSAGVDVVTAAHGGAH</sequence>
<evidence type="ECO:0000313" key="1">
    <source>
        <dbReference type="EMBL" id="OQU85973.1"/>
    </source>
</evidence>
<name>A0A1Z5RQC1_SORBI</name>
<dbReference type="InParanoid" id="A0A1Z5RQC1"/>
<accession>A0A1Z5RQC1</accession>
<reference evidence="2" key="2">
    <citation type="journal article" date="2018" name="Plant J.">
        <title>The Sorghum bicolor reference genome: improved assembly, gene annotations, a transcriptome atlas, and signatures of genome organization.</title>
        <authorList>
            <person name="McCormick R.F."/>
            <person name="Truong S.K."/>
            <person name="Sreedasyam A."/>
            <person name="Jenkins J."/>
            <person name="Shu S."/>
            <person name="Sims D."/>
            <person name="Kennedy M."/>
            <person name="Amirebrahimi M."/>
            <person name="Weers B.D."/>
            <person name="McKinley B."/>
            <person name="Mattison A."/>
            <person name="Morishige D.T."/>
            <person name="Grimwood J."/>
            <person name="Schmutz J."/>
            <person name="Mullet J.E."/>
        </authorList>
    </citation>
    <scope>NUCLEOTIDE SEQUENCE [LARGE SCALE GENOMIC DNA]</scope>
    <source>
        <strain evidence="2">cv. BTx623</strain>
    </source>
</reference>
<dbReference type="ExpressionAtlas" id="A0A1Z5RQC1">
    <property type="expression patterns" value="baseline"/>
</dbReference>
<dbReference type="EMBL" id="CM000763">
    <property type="protein sequence ID" value="OQU85973.1"/>
    <property type="molecule type" value="Genomic_DNA"/>
</dbReference>